<dbReference type="KEGG" id="tni:TVNIR_3037"/>
<dbReference type="HOGENOM" id="CLU_2653361_0_0_6"/>
<proteinExistence type="predicted"/>
<evidence type="ECO:0000313" key="1">
    <source>
        <dbReference type="EMBL" id="AGA34674.1"/>
    </source>
</evidence>
<reference evidence="1" key="1">
    <citation type="submission" date="2015-12" db="EMBL/GenBank/DDBJ databases">
        <authorList>
            <person name="Tikhonova T.V."/>
            <person name="Pavlov A.R."/>
            <person name="Beletsky A.V."/>
            <person name="Mardanov A.V."/>
            <person name="Sorokin D.Y."/>
            <person name="Ravin N.V."/>
            <person name="Popov V.O."/>
        </authorList>
    </citation>
    <scope>NUCLEOTIDE SEQUENCE</scope>
    <source>
        <strain evidence="1">DSM 14787</strain>
    </source>
</reference>
<evidence type="ECO:0000313" key="2">
    <source>
        <dbReference type="Proteomes" id="UP000010809"/>
    </source>
</evidence>
<protein>
    <submittedName>
        <fullName evidence="1">Uncharacterized protein</fullName>
    </submittedName>
</protein>
<gene>
    <name evidence="1" type="ordered locus">TVNIR_3037</name>
</gene>
<dbReference type="RefSeq" id="WP_015259782.1">
    <property type="nucleotide sequence ID" value="NC_019902.2"/>
</dbReference>
<dbReference type="Proteomes" id="UP000010809">
    <property type="component" value="Chromosome"/>
</dbReference>
<dbReference type="OrthoDB" id="5796271at2"/>
<sequence length="76" mass="8835">MWKKVDNYSLNFHNQPRRAAVHLKLDDGTEAVMHHLTIQELHTLGHLLRTEPNVWYHTLRGDLAAHSAPETEEDLD</sequence>
<name>L0DYJ9_THIND</name>
<dbReference type="AlphaFoldDB" id="L0DYJ9"/>
<accession>L0DYJ9</accession>
<keyword evidence="2" id="KW-1185">Reference proteome</keyword>
<dbReference type="PATRIC" id="fig|1255043.3.peg.3064"/>
<organism evidence="1 2">
    <name type="scientific">Thioalkalivibrio nitratireducens (strain DSM 14787 / UNIQEM 213 / ALEN2)</name>
    <dbReference type="NCBI Taxonomy" id="1255043"/>
    <lineage>
        <taxon>Bacteria</taxon>
        <taxon>Pseudomonadati</taxon>
        <taxon>Pseudomonadota</taxon>
        <taxon>Gammaproteobacteria</taxon>
        <taxon>Chromatiales</taxon>
        <taxon>Ectothiorhodospiraceae</taxon>
        <taxon>Thioalkalivibrio</taxon>
    </lineage>
</organism>
<dbReference type="EMBL" id="CP003989">
    <property type="protein sequence ID" value="AGA34674.1"/>
    <property type="molecule type" value="Genomic_DNA"/>
</dbReference>